<name>A0A0F9RRY8_9ZZZZ</name>
<organism evidence="2">
    <name type="scientific">marine sediment metagenome</name>
    <dbReference type="NCBI Taxonomy" id="412755"/>
    <lineage>
        <taxon>unclassified sequences</taxon>
        <taxon>metagenomes</taxon>
        <taxon>ecological metagenomes</taxon>
    </lineage>
</organism>
<evidence type="ECO:0000313" key="2">
    <source>
        <dbReference type="EMBL" id="KKN20088.1"/>
    </source>
</evidence>
<dbReference type="EMBL" id="LAZR01003273">
    <property type="protein sequence ID" value="KKN20088.1"/>
    <property type="molecule type" value="Genomic_DNA"/>
</dbReference>
<comment type="caution">
    <text evidence="2">The sequence shown here is derived from an EMBL/GenBank/DDBJ whole genome shotgun (WGS) entry which is preliminary data.</text>
</comment>
<dbReference type="AlphaFoldDB" id="A0A0F9RRY8"/>
<gene>
    <name evidence="2" type="ORF">LCGC14_0939170</name>
</gene>
<feature type="compositionally biased region" description="Basic residues" evidence="1">
    <location>
        <begin position="164"/>
        <end position="182"/>
    </location>
</feature>
<evidence type="ECO:0000256" key="1">
    <source>
        <dbReference type="SAM" id="MobiDB-lite"/>
    </source>
</evidence>
<proteinExistence type="predicted"/>
<accession>A0A0F9RRY8</accession>
<sequence>MIAMRAEMAEQRALIEQLTSHGITKEKEPKVPKIEIDPDTLVTEDEARELLTNPHETLKKILARTYTKGREDTLKDIPALVESAAGRQQALTQAREKFFSENDDLVEAAKKTPAVGRLIRLTADKVQATNPDWTVEKIFDETAVQVRGALKLTKKAQKIEKKVTTGKKKASQISKPRSRRKAPPGGKTDKRSGLDKELDEMMESLNV</sequence>
<feature type="compositionally biased region" description="Basic and acidic residues" evidence="1">
    <location>
        <begin position="187"/>
        <end position="196"/>
    </location>
</feature>
<reference evidence="2" key="1">
    <citation type="journal article" date="2015" name="Nature">
        <title>Complex archaea that bridge the gap between prokaryotes and eukaryotes.</title>
        <authorList>
            <person name="Spang A."/>
            <person name="Saw J.H."/>
            <person name="Jorgensen S.L."/>
            <person name="Zaremba-Niedzwiedzka K."/>
            <person name="Martijn J."/>
            <person name="Lind A.E."/>
            <person name="van Eijk R."/>
            <person name="Schleper C."/>
            <person name="Guy L."/>
            <person name="Ettema T.J."/>
        </authorList>
    </citation>
    <scope>NUCLEOTIDE SEQUENCE</scope>
</reference>
<feature type="compositionally biased region" description="Acidic residues" evidence="1">
    <location>
        <begin position="197"/>
        <end position="207"/>
    </location>
</feature>
<feature type="region of interest" description="Disordered" evidence="1">
    <location>
        <begin position="157"/>
        <end position="207"/>
    </location>
</feature>
<protein>
    <submittedName>
        <fullName evidence="2">Uncharacterized protein</fullName>
    </submittedName>
</protein>